<proteinExistence type="predicted"/>
<name>A0A543F6D9_9NOCA</name>
<dbReference type="Proteomes" id="UP000316331">
    <property type="component" value="Unassembled WGS sequence"/>
</dbReference>
<keyword evidence="2" id="KW-1185">Reference proteome</keyword>
<sequence>MFRFITSILFRLRLIGWNLIPVPIQDRISLICEALHLLRGQ</sequence>
<organism evidence="1 2">
    <name type="scientific">Nocardia bhagyanarayanae</name>
    <dbReference type="NCBI Taxonomy" id="1215925"/>
    <lineage>
        <taxon>Bacteria</taxon>
        <taxon>Bacillati</taxon>
        <taxon>Actinomycetota</taxon>
        <taxon>Actinomycetes</taxon>
        <taxon>Mycobacteriales</taxon>
        <taxon>Nocardiaceae</taxon>
        <taxon>Nocardia</taxon>
    </lineage>
</organism>
<dbReference type="EMBL" id="VFPG01000001">
    <property type="protein sequence ID" value="TQM29395.1"/>
    <property type="molecule type" value="Genomic_DNA"/>
</dbReference>
<dbReference type="AlphaFoldDB" id="A0A543F6D9"/>
<reference evidence="1 2" key="1">
    <citation type="submission" date="2019-06" db="EMBL/GenBank/DDBJ databases">
        <title>Sequencing the genomes of 1000 actinobacteria strains.</title>
        <authorList>
            <person name="Klenk H.-P."/>
        </authorList>
    </citation>
    <scope>NUCLEOTIDE SEQUENCE [LARGE SCALE GENOMIC DNA]</scope>
    <source>
        <strain evidence="1 2">DSM 103495</strain>
    </source>
</reference>
<evidence type="ECO:0000313" key="2">
    <source>
        <dbReference type="Proteomes" id="UP000316331"/>
    </source>
</evidence>
<accession>A0A543F6D9</accession>
<gene>
    <name evidence="1" type="ORF">FB390_0996</name>
</gene>
<evidence type="ECO:0000313" key="1">
    <source>
        <dbReference type="EMBL" id="TQM29395.1"/>
    </source>
</evidence>
<comment type="caution">
    <text evidence="1">The sequence shown here is derived from an EMBL/GenBank/DDBJ whole genome shotgun (WGS) entry which is preliminary data.</text>
</comment>
<protein>
    <submittedName>
        <fullName evidence="1">Uncharacterized protein</fullName>
    </submittedName>
</protein>